<sequence length="518" mass="56200">MAVMSRVLWSASLDETSPDDALERAKRAVAEWAMQDVGATLEPGRSETTTSNGLARRLDTVFSEDPRGFLVDLEDQDSEAAWGVGIRVAVLDGRLACWVDNTMEAARIHRPVILGRPRVVDALLRIGNRPRLGSSGLLTSVQHIPQPGVSVLVEHLEDENRMLPVVVVTSPCSGFNTSTMGRSDAMARRLTGLATVVRLDPDAQDALRAALPDRAAVWGGAMRVYAPGPIESTAAHRVFTSDLIAQRGAEPVINWVTSMSTRRRPDPRLRAIEGHRSGGRDQSGEVLELRASVEELEMQLELEQLERGEVESQLNEALGQLRRLRDLGFSSGRAADVVAATSPGDDDPDDAVNSVEEAVIQAQLSLTEHLVIPEAAVRDIDRLDATPNAAAWGNTVWRGLQALADYAKESSGKEAATKGFWNWCAEGGSSWPATTKKLAMRESETVASNAKWKAARIFPVDKKVDKSGTLYMEAHLKISEGGGDLAPRVYFHDDTKGTTGKVHVGFIGPHYLVPNTKS</sequence>
<feature type="coiled-coil region" evidence="1">
    <location>
        <begin position="286"/>
        <end position="327"/>
    </location>
</feature>
<dbReference type="Proteomes" id="UP001596266">
    <property type="component" value="Unassembled WGS sequence"/>
</dbReference>
<accession>A0ABW1WZG5</accession>
<dbReference type="RefSeq" id="WP_343886450.1">
    <property type="nucleotide sequence ID" value="NZ_BAAAKI010000015.1"/>
</dbReference>
<gene>
    <name evidence="2" type="ORF">ACFP57_06515</name>
</gene>
<name>A0ABW1WZG5_9ACTN</name>
<dbReference type="EMBL" id="JBHSUA010000014">
    <property type="protein sequence ID" value="MFC6396638.1"/>
    <property type="molecule type" value="Genomic_DNA"/>
</dbReference>
<protein>
    <submittedName>
        <fullName evidence="2">Uncharacterized protein</fullName>
    </submittedName>
</protein>
<reference evidence="3" key="1">
    <citation type="journal article" date="2019" name="Int. J. Syst. Evol. Microbiol.">
        <title>The Global Catalogue of Microorganisms (GCM) 10K type strain sequencing project: providing services to taxonomists for standard genome sequencing and annotation.</title>
        <authorList>
            <consortium name="The Broad Institute Genomics Platform"/>
            <consortium name="The Broad Institute Genome Sequencing Center for Infectious Disease"/>
            <person name="Wu L."/>
            <person name="Ma J."/>
        </authorList>
    </citation>
    <scope>NUCLEOTIDE SEQUENCE [LARGE SCALE GENOMIC DNA]</scope>
    <source>
        <strain evidence="3">CGMCC 1.15277</strain>
    </source>
</reference>
<keyword evidence="3" id="KW-1185">Reference proteome</keyword>
<comment type="caution">
    <text evidence="2">The sequence shown here is derived from an EMBL/GenBank/DDBJ whole genome shotgun (WGS) entry which is preliminary data.</text>
</comment>
<evidence type="ECO:0000313" key="2">
    <source>
        <dbReference type="EMBL" id="MFC6396638.1"/>
    </source>
</evidence>
<keyword evidence="1" id="KW-0175">Coiled coil</keyword>
<proteinExistence type="predicted"/>
<evidence type="ECO:0000313" key="3">
    <source>
        <dbReference type="Proteomes" id="UP001596266"/>
    </source>
</evidence>
<organism evidence="2 3">
    <name type="scientific">Luteococcus sanguinis</name>
    <dbReference type="NCBI Taxonomy" id="174038"/>
    <lineage>
        <taxon>Bacteria</taxon>
        <taxon>Bacillati</taxon>
        <taxon>Actinomycetota</taxon>
        <taxon>Actinomycetes</taxon>
        <taxon>Propionibacteriales</taxon>
        <taxon>Propionibacteriaceae</taxon>
        <taxon>Luteococcus</taxon>
    </lineage>
</organism>
<evidence type="ECO:0000256" key="1">
    <source>
        <dbReference type="SAM" id="Coils"/>
    </source>
</evidence>